<evidence type="ECO:0000313" key="2">
    <source>
        <dbReference type="EMBL" id="CAF1390350.1"/>
    </source>
</evidence>
<dbReference type="InterPro" id="IPR029058">
    <property type="entry name" value="AB_hydrolase_fold"/>
</dbReference>
<dbReference type="Gene3D" id="3.40.50.1820">
    <property type="entry name" value="alpha/beta hydrolase"/>
    <property type="match status" value="1"/>
</dbReference>
<evidence type="ECO:0000259" key="1">
    <source>
        <dbReference type="Pfam" id="PF00561"/>
    </source>
</evidence>
<dbReference type="EMBL" id="CAJOBA010047161">
    <property type="protein sequence ID" value="CAF4197967.1"/>
    <property type="molecule type" value="Genomic_DNA"/>
</dbReference>
<protein>
    <recommendedName>
        <fullName evidence="1">AB hydrolase-1 domain-containing protein</fullName>
    </recommendedName>
</protein>
<feature type="non-terminal residue" evidence="3">
    <location>
        <position position="1"/>
    </location>
</feature>
<comment type="caution">
    <text evidence="3">The sequence shown here is derived from an EMBL/GenBank/DDBJ whole genome shotgun (WGS) entry which is preliminary data.</text>
</comment>
<dbReference type="AlphaFoldDB" id="A0A8S2S2J5"/>
<dbReference type="Pfam" id="PF00561">
    <property type="entry name" value="Abhydrolase_1"/>
    <property type="match status" value="1"/>
</dbReference>
<organism evidence="3 4">
    <name type="scientific">Didymodactylos carnosus</name>
    <dbReference type="NCBI Taxonomy" id="1234261"/>
    <lineage>
        <taxon>Eukaryota</taxon>
        <taxon>Metazoa</taxon>
        <taxon>Spiralia</taxon>
        <taxon>Gnathifera</taxon>
        <taxon>Rotifera</taxon>
        <taxon>Eurotatoria</taxon>
        <taxon>Bdelloidea</taxon>
        <taxon>Philodinida</taxon>
        <taxon>Philodinidae</taxon>
        <taxon>Didymodactylos</taxon>
    </lineage>
</organism>
<accession>A0A8S2S2J5</accession>
<feature type="domain" description="AB hydrolase-1" evidence="1">
    <location>
        <begin position="70"/>
        <end position="128"/>
    </location>
</feature>
<dbReference type="EMBL" id="CAJNOK010025456">
    <property type="protein sequence ID" value="CAF1390350.1"/>
    <property type="molecule type" value="Genomic_DNA"/>
</dbReference>
<evidence type="ECO:0000313" key="3">
    <source>
        <dbReference type="EMBL" id="CAF4197967.1"/>
    </source>
</evidence>
<dbReference type="InterPro" id="IPR000073">
    <property type="entry name" value="AB_hydrolase_1"/>
</dbReference>
<proteinExistence type="predicted"/>
<name>A0A8S2S2J5_9BILA</name>
<dbReference type="Proteomes" id="UP000682733">
    <property type="component" value="Unassembled WGS sequence"/>
</dbReference>
<evidence type="ECO:0000313" key="4">
    <source>
        <dbReference type="Proteomes" id="UP000682733"/>
    </source>
</evidence>
<reference evidence="3" key="1">
    <citation type="submission" date="2021-02" db="EMBL/GenBank/DDBJ databases">
        <authorList>
            <person name="Nowell W R."/>
        </authorList>
    </citation>
    <scope>NUCLEOTIDE SEQUENCE</scope>
</reference>
<dbReference type="Proteomes" id="UP000677228">
    <property type="component" value="Unassembled WGS sequence"/>
</dbReference>
<dbReference type="SUPFAM" id="SSF53474">
    <property type="entry name" value="alpha/beta-Hydrolases"/>
    <property type="match status" value="1"/>
</dbReference>
<sequence length="158" mass="18331">NESCETELSRSIRLGCYDIILPQTNEQFRNMFSLFSVKKLNLPELLMNGFLKLRKRSIVQHRKDSLLLNDYPKLEQSYNELKNISSPTLILWGRDDKLYTYFGADYFRSIIPNSKALILNDCGHFMGLDQGKKIGDYITQFYDKNCPATSRISTKTIS</sequence>
<gene>
    <name evidence="2" type="ORF">OVA965_LOCUS32542</name>
    <name evidence="3" type="ORF">TMI583_LOCUS33401</name>
</gene>